<feature type="region of interest" description="Disordered" evidence="1">
    <location>
        <begin position="1"/>
        <end position="41"/>
    </location>
</feature>
<reference evidence="2" key="1">
    <citation type="journal article" date="2020" name="Stud. Mycol.">
        <title>101 Dothideomycetes genomes: a test case for predicting lifestyles and emergence of pathogens.</title>
        <authorList>
            <person name="Haridas S."/>
            <person name="Albert R."/>
            <person name="Binder M."/>
            <person name="Bloem J."/>
            <person name="Labutti K."/>
            <person name="Salamov A."/>
            <person name="Andreopoulos B."/>
            <person name="Baker S."/>
            <person name="Barry K."/>
            <person name="Bills G."/>
            <person name="Bluhm B."/>
            <person name="Cannon C."/>
            <person name="Castanera R."/>
            <person name="Culley D."/>
            <person name="Daum C."/>
            <person name="Ezra D."/>
            <person name="Gonzalez J."/>
            <person name="Henrissat B."/>
            <person name="Kuo A."/>
            <person name="Liang C."/>
            <person name="Lipzen A."/>
            <person name="Lutzoni F."/>
            <person name="Magnuson J."/>
            <person name="Mondo S."/>
            <person name="Nolan M."/>
            <person name="Ohm R."/>
            <person name="Pangilinan J."/>
            <person name="Park H.-J."/>
            <person name="Ramirez L."/>
            <person name="Alfaro M."/>
            <person name="Sun H."/>
            <person name="Tritt A."/>
            <person name="Yoshinaga Y."/>
            <person name="Zwiers L.-H."/>
            <person name="Turgeon B."/>
            <person name="Goodwin S."/>
            <person name="Spatafora J."/>
            <person name="Crous P."/>
            <person name="Grigoriev I."/>
        </authorList>
    </citation>
    <scope>NUCLEOTIDE SEQUENCE</scope>
    <source>
        <strain evidence="2">SCOH1-5</strain>
    </source>
</reference>
<proteinExistence type="predicted"/>
<name>A0A6A6FLV6_9PEZI</name>
<dbReference type="Gene3D" id="3.90.180.10">
    <property type="entry name" value="Medium-chain alcohol dehydrogenases, catalytic domain"/>
    <property type="match status" value="1"/>
</dbReference>
<accession>A0A6A6FLV6</accession>
<sequence>MTGDTETSQSRKENDTDAVPVGATSAQGQKRKLPESNSKASAQITKEYIDLTGAQESSTRITEDEWREKVGLPKIKRLGSSSATSNNITSGATTTTASFPLQCQPNTRPLTVSSAPYTRPPKDHVALKVFDVAINPIDWILQDSDIFKLEYPTVFGSDAAGEGVDDLRLGQRVTRKSFLSNFTPPVRRLPNHSIAFSSSEAEVPPSDPAPFSSPKASGATVITTRSPKNFDYVKKIRRG</sequence>
<evidence type="ECO:0000313" key="3">
    <source>
        <dbReference type="Proteomes" id="UP000799539"/>
    </source>
</evidence>
<feature type="region of interest" description="Disordered" evidence="1">
    <location>
        <begin position="78"/>
        <end position="102"/>
    </location>
</feature>
<gene>
    <name evidence="2" type="ORF">CERZMDRAFT_95700</name>
</gene>
<protein>
    <submittedName>
        <fullName evidence="2">Uncharacterized protein</fullName>
    </submittedName>
</protein>
<organism evidence="2 3">
    <name type="scientific">Cercospora zeae-maydis SCOH1-5</name>
    <dbReference type="NCBI Taxonomy" id="717836"/>
    <lineage>
        <taxon>Eukaryota</taxon>
        <taxon>Fungi</taxon>
        <taxon>Dikarya</taxon>
        <taxon>Ascomycota</taxon>
        <taxon>Pezizomycotina</taxon>
        <taxon>Dothideomycetes</taxon>
        <taxon>Dothideomycetidae</taxon>
        <taxon>Mycosphaerellales</taxon>
        <taxon>Mycosphaerellaceae</taxon>
        <taxon>Cercospora</taxon>
    </lineage>
</organism>
<dbReference type="EMBL" id="ML992668">
    <property type="protein sequence ID" value="KAF2214432.1"/>
    <property type="molecule type" value="Genomic_DNA"/>
</dbReference>
<dbReference type="Proteomes" id="UP000799539">
    <property type="component" value="Unassembled WGS sequence"/>
</dbReference>
<feature type="region of interest" description="Disordered" evidence="1">
    <location>
        <begin position="197"/>
        <end position="220"/>
    </location>
</feature>
<dbReference type="OrthoDB" id="10257049at2759"/>
<dbReference type="AlphaFoldDB" id="A0A6A6FLV6"/>
<evidence type="ECO:0000256" key="1">
    <source>
        <dbReference type="SAM" id="MobiDB-lite"/>
    </source>
</evidence>
<dbReference type="SUPFAM" id="SSF50129">
    <property type="entry name" value="GroES-like"/>
    <property type="match status" value="1"/>
</dbReference>
<keyword evidence="3" id="KW-1185">Reference proteome</keyword>
<evidence type="ECO:0000313" key="2">
    <source>
        <dbReference type="EMBL" id="KAF2214432.1"/>
    </source>
</evidence>
<feature type="compositionally biased region" description="Polar residues" evidence="1">
    <location>
        <begin position="79"/>
        <end position="102"/>
    </location>
</feature>
<dbReference type="InterPro" id="IPR011032">
    <property type="entry name" value="GroES-like_sf"/>
</dbReference>